<proteinExistence type="predicted"/>
<keyword evidence="2" id="KW-1185">Reference proteome</keyword>
<dbReference type="InterPro" id="IPR009389">
    <property type="entry name" value="DUF1045"/>
</dbReference>
<organism evidence="1 2">
    <name type="scientific">Rhizobium straminoryzae</name>
    <dbReference type="NCBI Taxonomy" id="1387186"/>
    <lineage>
        <taxon>Bacteria</taxon>
        <taxon>Pseudomonadati</taxon>
        <taxon>Pseudomonadota</taxon>
        <taxon>Alphaproteobacteria</taxon>
        <taxon>Hyphomicrobiales</taxon>
        <taxon>Rhizobiaceae</taxon>
        <taxon>Rhizobium/Agrobacterium group</taxon>
        <taxon>Rhizobium</taxon>
    </lineage>
</organism>
<dbReference type="PIRSF" id="PIRSF033328">
    <property type="entry name" value="Phest_Mll4975"/>
    <property type="match status" value="1"/>
</dbReference>
<reference evidence="1 2" key="1">
    <citation type="submission" date="2019-07" db="EMBL/GenBank/DDBJ databases">
        <title>Ln-dependent methylotrophs.</title>
        <authorList>
            <person name="Tani A."/>
        </authorList>
    </citation>
    <scope>NUCLEOTIDE SEQUENCE [LARGE SCALE GENOMIC DNA]</scope>
    <source>
        <strain evidence="1 2">SM12</strain>
    </source>
</reference>
<protein>
    <submittedName>
        <fullName evidence="1">DUF1045 domain-containing protein</fullName>
    </submittedName>
</protein>
<dbReference type="Pfam" id="PF06299">
    <property type="entry name" value="DUF1045"/>
    <property type="match status" value="1"/>
</dbReference>
<sequence length="235" mass="26297">MRYAINYTPSAGDPLTLAAAQWLGRNPFSGEAMEPPATRDLGLHEIAFNTAVPRRYGFHGTLKPPFRLADGIAEPLLLRNLMHFAGQHERVRLPKLEVVRLGNRFALGPCEHSEALHLLAGAVVQHFDAFRAPLTEAELERADPGHLSAAQFANLYRFGHPHVMDEFRFHMTLTGPLGPQEIGRFEKVLRRHFEPFLERPLEIANLALFVENEPGAPFLVHSLHPLGSVMSRKIA</sequence>
<gene>
    <name evidence="1" type="ORF">FNA46_07125</name>
</gene>
<comment type="caution">
    <text evidence="1">The sequence shown here is derived from an EMBL/GenBank/DDBJ whole genome shotgun (WGS) entry which is preliminary data.</text>
</comment>
<dbReference type="EMBL" id="VJMG01000016">
    <property type="protein sequence ID" value="TRL40035.1"/>
    <property type="molecule type" value="Genomic_DNA"/>
</dbReference>
<dbReference type="Proteomes" id="UP000316801">
    <property type="component" value="Unassembled WGS sequence"/>
</dbReference>
<name>A0A549TDC1_9HYPH</name>
<accession>A0A549TDC1</accession>
<evidence type="ECO:0000313" key="1">
    <source>
        <dbReference type="EMBL" id="TRL40035.1"/>
    </source>
</evidence>
<dbReference type="AlphaFoldDB" id="A0A549TDC1"/>
<dbReference type="RefSeq" id="WP_143124428.1">
    <property type="nucleotide sequence ID" value="NZ_VJMG01000016.1"/>
</dbReference>
<evidence type="ECO:0000313" key="2">
    <source>
        <dbReference type="Proteomes" id="UP000316801"/>
    </source>
</evidence>